<dbReference type="Proteomes" id="UP000451233">
    <property type="component" value="Unassembled WGS sequence"/>
</dbReference>
<sequence>MLLFDKADVYDDIDSGIITERQKRIKILNDKGKDEASIHIECYTGGRSENIYVVQAQTINLVNGNRRSGTVN</sequence>
<protein>
    <submittedName>
        <fullName evidence="1">Uncharacterized protein</fullName>
    </submittedName>
</protein>
<dbReference type="RefSeq" id="WP_160905879.1">
    <property type="nucleotide sequence ID" value="NZ_WVHS01000001.1"/>
</dbReference>
<organism evidence="1 2">
    <name type="scientific">Hufsiella ginkgonis</name>
    <dbReference type="NCBI Taxonomy" id="2695274"/>
    <lineage>
        <taxon>Bacteria</taxon>
        <taxon>Pseudomonadati</taxon>
        <taxon>Bacteroidota</taxon>
        <taxon>Sphingobacteriia</taxon>
        <taxon>Sphingobacteriales</taxon>
        <taxon>Sphingobacteriaceae</taxon>
        <taxon>Hufsiella</taxon>
    </lineage>
</organism>
<evidence type="ECO:0000313" key="1">
    <source>
        <dbReference type="EMBL" id="MXV14942.1"/>
    </source>
</evidence>
<dbReference type="AlphaFoldDB" id="A0A7K1XVD8"/>
<name>A0A7K1XVD8_9SPHI</name>
<accession>A0A7K1XVD8</accession>
<gene>
    <name evidence="1" type="ORF">GS398_06500</name>
</gene>
<comment type="caution">
    <text evidence="1">The sequence shown here is derived from an EMBL/GenBank/DDBJ whole genome shotgun (WGS) entry which is preliminary data.</text>
</comment>
<proteinExistence type="predicted"/>
<reference evidence="1 2" key="1">
    <citation type="submission" date="2019-11" db="EMBL/GenBank/DDBJ databases">
        <title>Pedobacter sp. HMF7056 Genome sequencing and assembly.</title>
        <authorList>
            <person name="Kang H."/>
            <person name="Kim H."/>
            <person name="Joh K."/>
        </authorList>
    </citation>
    <scope>NUCLEOTIDE SEQUENCE [LARGE SCALE GENOMIC DNA]</scope>
    <source>
        <strain evidence="1 2">HMF7056</strain>
    </source>
</reference>
<keyword evidence="2" id="KW-1185">Reference proteome</keyword>
<evidence type="ECO:0000313" key="2">
    <source>
        <dbReference type="Proteomes" id="UP000451233"/>
    </source>
</evidence>
<dbReference type="EMBL" id="WVHS01000001">
    <property type="protein sequence ID" value="MXV14942.1"/>
    <property type="molecule type" value="Genomic_DNA"/>
</dbReference>